<dbReference type="Gramene" id="ESQ51155">
    <property type="protein sequence ID" value="ESQ51155"/>
    <property type="gene ID" value="EUTSA_v10022959mg"/>
</dbReference>
<dbReference type="STRING" id="72664.V4LKU4"/>
<dbReference type="EMBL" id="KI517392">
    <property type="protein sequence ID" value="ESQ51155.1"/>
    <property type="molecule type" value="Genomic_DNA"/>
</dbReference>
<protein>
    <submittedName>
        <fullName evidence="2">Uncharacterized protein</fullName>
    </submittedName>
</protein>
<name>V4LKU4_EUTSA</name>
<evidence type="ECO:0000313" key="3">
    <source>
        <dbReference type="Proteomes" id="UP000030689"/>
    </source>
</evidence>
<evidence type="ECO:0000256" key="1">
    <source>
        <dbReference type="SAM" id="MobiDB-lite"/>
    </source>
</evidence>
<gene>
    <name evidence="2" type="ORF">EUTSA_v10022959mg</name>
</gene>
<accession>V4LKU4</accession>
<dbReference type="Proteomes" id="UP000030689">
    <property type="component" value="Unassembled WGS sequence"/>
</dbReference>
<feature type="compositionally biased region" description="Polar residues" evidence="1">
    <location>
        <begin position="8"/>
        <end position="22"/>
    </location>
</feature>
<dbReference type="KEGG" id="eus:EUTSA_v10022959mg"/>
<organism evidence="2 3">
    <name type="scientific">Eutrema salsugineum</name>
    <name type="common">Saltwater cress</name>
    <name type="synonym">Sisymbrium salsugineum</name>
    <dbReference type="NCBI Taxonomy" id="72664"/>
    <lineage>
        <taxon>Eukaryota</taxon>
        <taxon>Viridiplantae</taxon>
        <taxon>Streptophyta</taxon>
        <taxon>Embryophyta</taxon>
        <taxon>Tracheophyta</taxon>
        <taxon>Spermatophyta</taxon>
        <taxon>Magnoliopsida</taxon>
        <taxon>eudicotyledons</taxon>
        <taxon>Gunneridae</taxon>
        <taxon>Pentapetalae</taxon>
        <taxon>rosids</taxon>
        <taxon>malvids</taxon>
        <taxon>Brassicales</taxon>
        <taxon>Brassicaceae</taxon>
        <taxon>Eutremeae</taxon>
        <taxon>Eutrema</taxon>
    </lineage>
</organism>
<dbReference type="AlphaFoldDB" id="V4LKU4"/>
<feature type="region of interest" description="Disordered" evidence="1">
    <location>
        <begin position="1"/>
        <end position="22"/>
    </location>
</feature>
<sequence>MQKEESSSIHNESTNDSIPSGANSVWADVSPLLSASCSDEAIESGFAPVPISSDRTVNVESIIDIMDHLLVCEVFSIEDVLK</sequence>
<proteinExistence type="predicted"/>
<dbReference type="eggNOG" id="KOG2343">
    <property type="taxonomic scope" value="Eukaryota"/>
</dbReference>
<reference evidence="2 3" key="1">
    <citation type="journal article" date="2013" name="Front. Plant Sci.">
        <title>The Reference Genome of the Halophytic Plant Eutrema salsugineum.</title>
        <authorList>
            <person name="Yang R."/>
            <person name="Jarvis D.E."/>
            <person name="Chen H."/>
            <person name="Beilstein M.A."/>
            <person name="Grimwood J."/>
            <person name="Jenkins J."/>
            <person name="Shu S."/>
            <person name="Prochnik S."/>
            <person name="Xin M."/>
            <person name="Ma C."/>
            <person name="Schmutz J."/>
            <person name="Wing R.A."/>
            <person name="Mitchell-Olds T."/>
            <person name="Schumaker K.S."/>
            <person name="Wang X."/>
        </authorList>
    </citation>
    <scope>NUCLEOTIDE SEQUENCE [LARGE SCALE GENOMIC DNA]</scope>
</reference>
<evidence type="ECO:0000313" key="2">
    <source>
        <dbReference type="EMBL" id="ESQ51155.1"/>
    </source>
</evidence>
<keyword evidence="3" id="KW-1185">Reference proteome</keyword>